<evidence type="ECO:0000256" key="2">
    <source>
        <dbReference type="SAM" id="SignalP"/>
    </source>
</evidence>
<evidence type="ECO:0000256" key="1">
    <source>
        <dbReference type="SAM" id="MobiDB-lite"/>
    </source>
</evidence>
<dbReference type="EMBL" id="CAJNJA010016129">
    <property type="protein sequence ID" value="CAE7374671.1"/>
    <property type="molecule type" value="Genomic_DNA"/>
</dbReference>
<feature type="region of interest" description="Disordered" evidence="1">
    <location>
        <begin position="101"/>
        <end position="149"/>
    </location>
</feature>
<protein>
    <submittedName>
        <fullName evidence="3">Uncharacterized protein</fullName>
    </submittedName>
</protein>
<feature type="chain" id="PRO_5032719023" evidence="2">
    <location>
        <begin position="20"/>
        <end position="368"/>
    </location>
</feature>
<sequence>MLACRRLSASFLLLAPVTCVPGMLYAKEIIERYDHKGGARVTKEIFAEDLNMMKNLAENGFQVNETCSHDLCVAPVPLASRRAETDKWKQQVEEEVQRLEKETAQANAERAEAEQRRADAERLRAEAQKRQREEEARRRAAEEEERRSRFRFRSSGDPMLCAYSSSGEVVEKSCVNYTGPAVVTCYDNQGIQRIIWVGVSDEDGSNKQGEDAWWVAETVALNVANGTWSYEDVTGKHVADVSCDTAEGGTAMVTESPPMDFLKTFQKSSKTFLVHTMQPRIIPGPKYSFMEDMLSRDKLADLVYDEQNAREWLNAFLMMLGYATEHNVHSKALGEIAKYAVIYGVSQAKKAQAASKRQHAWLSTGVSV</sequence>
<feature type="compositionally biased region" description="Basic and acidic residues" evidence="1">
    <location>
        <begin position="101"/>
        <end position="147"/>
    </location>
</feature>
<comment type="caution">
    <text evidence="3">The sequence shown here is derived from an EMBL/GenBank/DDBJ whole genome shotgun (WGS) entry which is preliminary data.</text>
</comment>
<dbReference type="AlphaFoldDB" id="A0A812Q4T4"/>
<reference evidence="3" key="1">
    <citation type="submission" date="2021-02" db="EMBL/GenBank/DDBJ databases">
        <authorList>
            <person name="Dougan E. K."/>
            <person name="Rhodes N."/>
            <person name="Thang M."/>
            <person name="Chan C."/>
        </authorList>
    </citation>
    <scope>NUCLEOTIDE SEQUENCE</scope>
</reference>
<keyword evidence="4" id="KW-1185">Reference proteome</keyword>
<name>A0A812Q4T4_9DINO</name>
<organism evidence="3 4">
    <name type="scientific">Symbiodinium necroappetens</name>
    <dbReference type="NCBI Taxonomy" id="1628268"/>
    <lineage>
        <taxon>Eukaryota</taxon>
        <taxon>Sar</taxon>
        <taxon>Alveolata</taxon>
        <taxon>Dinophyceae</taxon>
        <taxon>Suessiales</taxon>
        <taxon>Symbiodiniaceae</taxon>
        <taxon>Symbiodinium</taxon>
    </lineage>
</organism>
<evidence type="ECO:0000313" key="3">
    <source>
        <dbReference type="EMBL" id="CAE7374671.1"/>
    </source>
</evidence>
<gene>
    <name evidence="3" type="ORF">SNEC2469_LOCUS10095</name>
</gene>
<evidence type="ECO:0000313" key="4">
    <source>
        <dbReference type="Proteomes" id="UP000601435"/>
    </source>
</evidence>
<feature type="signal peptide" evidence="2">
    <location>
        <begin position="1"/>
        <end position="19"/>
    </location>
</feature>
<accession>A0A812Q4T4</accession>
<dbReference type="Proteomes" id="UP000601435">
    <property type="component" value="Unassembled WGS sequence"/>
</dbReference>
<dbReference type="OrthoDB" id="427554at2759"/>
<keyword evidence="2" id="KW-0732">Signal</keyword>
<proteinExistence type="predicted"/>